<feature type="non-terminal residue" evidence="1">
    <location>
        <position position="121"/>
    </location>
</feature>
<sequence>MRSEELNQLYGRLLFVQDAVRNYKKNKDIRKRAESLLEKASSGVPFIAETCGGTVQPLHRKLAYKLINEAEQLLATQPDCSYPMDFDVDFDQRNEYLSLGKNISAMVDSKGGSIIELNYLP</sequence>
<reference evidence="1" key="1">
    <citation type="journal article" date="2013" name="Environ. Microbiol.">
        <title>Seasonally variable intestinal metagenomes of the red palm weevil (Rhynchophorus ferrugineus).</title>
        <authorList>
            <person name="Jia S."/>
            <person name="Zhang X."/>
            <person name="Zhang G."/>
            <person name="Yin A."/>
            <person name="Zhang S."/>
            <person name="Li F."/>
            <person name="Wang L."/>
            <person name="Zhao D."/>
            <person name="Yun Q."/>
            <person name="Tala"/>
            <person name="Wang J."/>
            <person name="Sun G."/>
            <person name="Baabdullah M."/>
            <person name="Yu X."/>
            <person name="Hu S."/>
            <person name="Al-Mssallem I.S."/>
            <person name="Yu J."/>
        </authorList>
    </citation>
    <scope>NUCLEOTIDE SEQUENCE</scope>
</reference>
<dbReference type="AlphaFoldDB" id="A0A060CC39"/>
<organism evidence="1">
    <name type="scientific">uncultured Spirochaeta sp</name>
    <dbReference type="NCBI Taxonomy" id="174390"/>
    <lineage>
        <taxon>Bacteria</taxon>
        <taxon>Pseudomonadati</taxon>
        <taxon>Spirochaetota</taxon>
        <taxon>Spirochaetia</taxon>
        <taxon>Spirochaetales</taxon>
        <taxon>Spirochaetaceae</taxon>
        <taxon>Spirochaeta</taxon>
        <taxon>environmental samples</taxon>
    </lineage>
</organism>
<accession>A0A060CC39</accession>
<protein>
    <submittedName>
        <fullName evidence="1">CAZy families GH57 protein</fullName>
    </submittedName>
</protein>
<evidence type="ECO:0000313" key="1">
    <source>
        <dbReference type="EMBL" id="AIA90595.1"/>
    </source>
</evidence>
<dbReference type="EMBL" id="KF123294">
    <property type="protein sequence ID" value="AIA90595.1"/>
    <property type="molecule type" value="Genomic_DNA"/>
</dbReference>
<name>A0A060CC39_9SPIO</name>
<proteinExistence type="predicted"/>